<gene>
    <name evidence="3" type="primary">TTN</name>
    <name evidence="3" type="ORF">AMEX_G14841</name>
</gene>
<dbReference type="AlphaFoldDB" id="A0A8T2LLY1"/>
<dbReference type="FunFam" id="2.60.40.10:FF:001477">
    <property type="entry name" value="Titin b"/>
    <property type="match status" value="1"/>
</dbReference>
<evidence type="ECO:0000313" key="4">
    <source>
        <dbReference type="Proteomes" id="UP000752171"/>
    </source>
</evidence>
<dbReference type="PANTHER" id="PTHR45080">
    <property type="entry name" value="CONTACTIN 5"/>
    <property type="match status" value="1"/>
</dbReference>
<evidence type="ECO:0000259" key="2">
    <source>
        <dbReference type="PROSITE" id="PS50835"/>
    </source>
</evidence>
<dbReference type="Gene3D" id="2.60.40.10">
    <property type="entry name" value="Immunoglobulins"/>
    <property type="match status" value="5"/>
</dbReference>
<dbReference type="PROSITE" id="PS50835">
    <property type="entry name" value="IG_LIKE"/>
    <property type="match status" value="3"/>
</dbReference>
<dbReference type="CDD" id="cd05747">
    <property type="entry name" value="IgI_Titin_like"/>
    <property type="match status" value="1"/>
</dbReference>
<dbReference type="InterPro" id="IPR013098">
    <property type="entry name" value="Ig_I-set"/>
</dbReference>
<feature type="domain" description="Ig-like" evidence="2">
    <location>
        <begin position="164"/>
        <end position="262"/>
    </location>
</feature>
<dbReference type="Pfam" id="PF07679">
    <property type="entry name" value="I-set"/>
    <property type="match status" value="3"/>
</dbReference>
<protein>
    <submittedName>
        <fullName evidence="3">Titin-like</fullName>
    </submittedName>
</protein>
<dbReference type="EMBL" id="JAICCE010000011">
    <property type="protein sequence ID" value="KAG9271847.1"/>
    <property type="molecule type" value="Genomic_DNA"/>
</dbReference>
<evidence type="ECO:0000313" key="3">
    <source>
        <dbReference type="EMBL" id="KAG9271847.1"/>
    </source>
</evidence>
<dbReference type="GO" id="GO:0007156">
    <property type="term" value="P:homophilic cell adhesion via plasma membrane adhesion molecules"/>
    <property type="evidence" value="ECO:0007669"/>
    <property type="project" value="TreeGrafter"/>
</dbReference>
<evidence type="ECO:0000256" key="1">
    <source>
        <dbReference type="SAM" id="MobiDB-lite"/>
    </source>
</evidence>
<name>A0A8T2LLY1_ASTMX</name>
<dbReference type="GO" id="GO:0050808">
    <property type="term" value="P:synapse organization"/>
    <property type="evidence" value="ECO:0007669"/>
    <property type="project" value="TreeGrafter"/>
</dbReference>
<feature type="compositionally biased region" description="Polar residues" evidence="1">
    <location>
        <begin position="505"/>
        <end position="514"/>
    </location>
</feature>
<sequence>MIAASEDVTELVIKEAEKSDSGVYVLHLENKCGKKIVQIKVKVIGRPSAPEGPLAFDDIQAHSGINRTDDGTYRCKVVNEYGEDKSVRFGVTITVHPEPRVMWLKSGQKISPGDDDRKYTFVSDKGLYQLVINNLDPDDDAEYSVVARNRYGDDSCKARLTVVPRPAPADNTLRPMFKRLLANLECREGQSVRFEIRVSGVPVLKWEKDGTPLAFGPQIEVVHEGLDYFVLHIRDTLPEDSGTYRVTATNSAGSASCQATLKVERVTHVKKDFETKATSATSETQVSETVTEIKSSEIKTAEVTTAEITTAEIKTTEITTAEIKTETTETIVHEEYASYETKLEEVVTVEEAVVEVKKSTLPATILTKPQSLTVSEGESAKFTCDVDGEPAPSVTWMKEGKTIVSSSRHMVTSTEYKSTFEISKVEVSDDGSYTVIVENKEGKQEAQFTLTVRKATPVQKALASPPRVKSPESPRLKSPFGIKSPPRIKSPEPIRSPQRVKSPLTAKSPTPKSPTQKETKPAFSTELSNISASSETIVKLTVKLTGEPKPLISWMKDGKVQCFSAEPVPPLGGSLAYILCVCVL</sequence>
<dbReference type="FunFam" id="2.60.40.10:FF:000867">
    <property type="entry name" value="Titin a"/>
    <property type="match status" value="1"/>
</dbReference>
<feature type="domain" description="Ig-like" evidence="2">
    <location>
        <begin position="362"/>
        <end position="451"/>
    </location>
</feature>
<dbReference type="InterPro" id="IPR050958">
    <property type="entry name" value="Cell_Adh-Cytoskel_Orgn"/>
</dbReference>
<dbReference type="GO" id="GO:0043025">
    <property type="term" value="C:neuronal cell body"/>
    <property type="evidence" value="ECO:0007669"/>
    <property type="project" value="TreeGrafter"/>
</dbReference>
<accession>A0A8T2LLY1</accession>
<comment type="caution">
    <text evidence="3">The sequence shown here is derived from an EMBL/GenBank/DDBJ whole genome shotgun (WGS) entry which is preliminary data.</text>
</comment>
<dbReference type="FunFam" id="2.60.40.10:FF:001115">
    <property type="entry name" value="Titin b"/>
    <property type="match status" value="1"/>
</dbReference>
<dbReference type="Proteomes" id="UP000752171">
    <property type="component" value="Unassembled WGS sequence"/>
</dbReference>
<proteinExistence type="predicted"/>
<dbReference type="SUPFAM" id="SSF48726">
    <property type="entry name" value="Immunoglobulin"/>
    <property type="match status" value="5"/>
</dbReference>
<dbReference type="InterPro" id="IPR036179">
    <property type="entry name" value="Ig-like_dom_sf"/>
</dbReference>
<dbReference type="PANTHER" id="PTHR45080:SF28">
    <property type="entry name" value="HEMICENTIN-2"/>
    <property type="match status" value="1"/>
</dbReference>
<feature type="domain" description="Ig-like" evidence="2">
    <location>
        <begin position="47"/>
        <end position="161"/>
    </location>
</feature>
<dbReference type="GO" id="GO:0005886">
    <property type="term" value="C:plasma membrane"/>
    <property type="evidence" value="ECO:0007669"/>
    <property type="project" value="TreeGrafter"/>
</dbReference>
<dbReference type="InterPro" id="IPR007110">
    <property type="entry name" value="Ig-like_dom"/>
</dbReference>
<dbReference type="InterPro" id="IPR003599">
    <property type="entry name" value="Ig_sub"/>
</dbReference>
<dbReference type="SMART" id="SM00409">
    <property type="entry name" value="IG"/>
    <property type="match status" value="3"/>
</dbReference>
<organism evidence="3 4">
    <name type="scientific">Astyanax mexicanus</name>
    <name type="common">Blind cave fish</name>
    <name type="synonym">Astyanax fasciatus mexicanus</name>
    <dbReference type="NCBI Taxonomy" id="7994"/>
    <lineage>
        <taxon>Eukaryota</taxon>
        <taxon>Metazoa</taxon>
        <taxon>Chordata</taxon>
        <taxon>Craniata</taxon>
        <taxon>Vertebrata</taxon>
        <taxon>Euteleostomi</taxon>
        <taxon>Actinopterygii</taxon>
        <taxon>Neopterygii</taxon>
        <taxon>Teleostei</taxon>
        <taxon>Ostariophysi</taxon>
        <taxon>Characiformes</taxon>
        <taxon>Characoidei</taxon>
        <taxon>Acestrorhamphidae</taxon>
        <taxon>Acestrorhamphinae</taxon>
        <taxon>Astyanax</taxon>
    </lineage>
</organism>
<feature type="region of interest" description="Disordered" evidence="1">
    <location>
        <begin position="457"/>
        <end position="526"/>
    </location>
</feature>
<dbReference type="OrthoDB" id="5969272at2759"/>
<reference evidence="3 4" key="1">
    <citation type="submission" date="2021-07" db="EMBL/GenBank/DDBJ databases">
        <authorList>
            <person name="Imarazene B."/>
            <person name="Zahm M."/>
            <person name="Klopp C."/>
            <person name="Cabau C."/>
            <person name="Beille S."/>
            <person name="Jouanno E."/>
            <person name="Castinel A."/>
            <person name="Lluch J."/>
            <person name="Gil L."/>
            <person name="Kuchtly C."/>
            <person name="Lopez Roques C."/>
            <person name="Donnadieu C."/>
            <person name="Parrinello H."/>
            <person name="Journot L."/>
            <person name="Du K."/>
            <person name="Schartl M."/>
            <person name="Retaux S."/>
            <person name="Guiguen Y."/>
        </authorList>
    </citation>
    <scope>NUCLEOTIDE SEQUENCE [LARGE SCALE GENOMIC DNA]</scope>
    <source>
        <strain evidence="3">Pach_M1</strain>
        <tissue evidence="3">Testis</tissue>
    </source>
</reference>
<dbReference type="InterPro" id="IPR003598">
    <property type="entry name" value="Ig_sub2"/>
</dbReference>
<dbReference type="InterPro" id="IPR013783">
    <property type="entry name" value="Ig-like_fold"/>
</dbReference>
<dbReference type="SMART" id="SM00408">
    <property type="entry name" value="IGc2"/>
    <property type="match status" value="3"/>
</dbReference>
<dbReference type="GO" id="GO:0008046">
    <property type="term" value="F:axon guidance receptor activity"/>
    <property type="evidence" value="ECO:0007669"/>
    <property type="project" value="TreeGrafter"/>
</dbReference>
<dbReference type="GO" id="GO:0030424">
    <property type="term" value="C:axon"/>
    <property type="evidence" value="ECO:0007669"/>
    <property type="project" value="TreeGrafter"/>
</dbReference>